<dbReference type="EMBL" id="GL449036">
    <property type="protein sequence ID" value="EFN83342.1"/>
    <property type="molecule type" value="Genomic_DNA"/>
</dbReference>
<name>E2BLK8_HARSA</name>
<dbReference type="CDD" id="cd01991">
    <property type="entry name" value="Asn_synthase_B_C"/>
    <property type="match status" value="1"/>
</dbReference>
<reference evidence="5 6" key="1">
    <citation type="journal article" date="2010" name="Science">
        <title>Genomic comparison of the ants Camponotus floridanus and Harpegnathos saltator.</title>
        <authorList>
            <person name="Bonasio R."/>
            <person name="Zhang G."/>
            <person name="Ye C."/>
            <person name="Mutti N.S."/>
            <person name="Fang X."/>
            <person name="Qin N."/>
            <person name="Donahue G."/>
            <person name="Yang P."/>
            <person name="Li Q."/>
            <person name="Li C."/>
            <person name="Zhang P."/>
            <person name="Huang Z."/>
            <person name="Berger S.L."/>
            <person name="Reinberg D."/>
            <person name="Wang J."/>
            <person name="Liebig J."/>
        </authorList>
    </citation>
    <scope>NUCLEOTIDE SEQUENCE [LARGE SCALE GENOMIC DNA]</scope>
    <source>
        <strain evidence="5 6">R22 G/1</strain>
    </source>
</reference>
<dbReference type="Gene3D" id="3.40.50.620">
    <property type="entry name" value="HUPs"/>
    <property type="match status" value="1"/>
</dbReference>
<dbReference type="Gene3D" id="3.60.20.10">
    <property type="entry name" value="Glutamine Phosphoribosylpyrophosphate, subunit 1, domain 1"/>
    <property type="match status" value="1"/>
</dbReference>
<dbReference type="FunCoup" id="E2BLK8">
    <property type="interactions" value="1283"/>
</dbReference>
<accession>E2BLK8</accession>
<organism evidence="6">
    <name type="scientific">Harpegnathos saltator</name>
    <name type="common">Jerdon's jumping ant</name>
    <dbReference type="NCBI Taxonomy" id="610380"/>
    <lineage>
        <taxon>Eukaryota</taxon>
        <taxon>Metazoa</taxon>
        <taxon>Ecdysozoa</taxon>
        <taxon>Arthropoda</taxon>
        <taxon>Hexapoda</taxon>
        <taxon>Insecta</taxon>
        <taxon>Pterygota</taxon>
        <taxon>Neoptera</taxon>
        <taxon>Endopterygota</taxon>
        <taxon>Hymenoptera</taxon>
        <taxon>Apocrita</taxon>
        <taxon>Aculeata</taxon>
        <taxon>Formicoidea</taxon>
        <taxon>Formicidae</taxon>
        <taxon>Ponerinae</taxon>
        <taxon>Ponerini</taxon>
        <taxon>Harpegnathos</taxon>
    </lineage>
</organism>
<keyword evidence="2" id="KW-0061">Asparagine biosynthesis</keyword>
<dbReference type="InterPro" id="IPR051857">
    <property type="entry name" value="Asn_synthetase_domain"/>
</dbReference>
<keyword evidence="1" id="KW-0028">Amino-acid biosynthesis</keyword>
<dbReference type="GO" id="GO:0006529">
    <property type="term" value="P:asparagine biosynthetic process"/>
    <property type="evidence" value="ECO:0007669"/>
    <property type="project" value="UniProtKB-KW"/>
</dbReference>
<feature type="domain" description="Asparagine synthetase" evidence="4">
    <location>
        <begin position="481"/>
        <end position="578"/>
    </location>
</feature>
<dbReference type="PANTHER" id="PTHR45937:SF1">
    <property type="entry name" value="ASPARAGINE SYNTHETASE DOMAIN-CONTAINING PROTEIN 1"/>
    <property type="match status" value="1"/>
</dbReference>
<dbReference type="SUPFAM" id="SSF52402">
    <property type="entry name" value="Adenine nucleotide alpha hydrolases-like"/>
    <property type="match status" value="1"/>
</dbReference>
<protein>
    <submittedName>
        <fullName evidence="5">Asparagine synthetase domain-containing protein 1</fullName>
    </submittedName>
</protein>
<evidence type="ECO:0000313" key="5">
    <source>
        <dbReference type="EMBL" id="EFN83342.1"/>
    </source>
</evidence>
<dbReference type="OMA" id="SVYESCP"/>
<dbReference type="InParanoid" id="E2BLK8"/>
<proteinExistence type="predicted"/>
<dbReference type="SUPFAM" id="SSF56235">
    <property type="entry name" value="N-terminal nucleophile aminohydrolases (Ntn hydrolases)"/>
    <property type="match status" value="1"/>
</dbReference>
<evidence type="ECO:0000256" key="1">
    <source>
        <dbReference type="ARBA" id="ARBA00022605"/>
    </source>
</evidence>
<keyword evidence="3" id="KW-0315">Glutamine amidotransferase</keyword>
<dbReference type="AlphaFoldDB" id="E2BLK8"/>
<evidence type="ECO:0000256" key="3">
    <source>
        <dbReference type="ARBA" id="ARBA00022962"/>
    </source>
</evidence>
<keyword evidence="6" id="KW-1185">Reference proteome</keyword>
<sequence length="595" mass="67989">MCGIFCFIYQPTDDDSECFKQWSICKDLIATRGPDHLADTHITLSHEWQGYFAGAVLWMQGSNITIQPSLDNNGNMLLWNGDLFSGSLANDDVCDTNTILVEFESTTDIISVLRKIEGPYSLIYYQKSSNILYFGRDIIGRHSLLLRIDNEANSLTLTSVASKKMKGIVEVPAIGIFAMNLNNSRINLTCYPWKEPDLRFTDVIEILETNLNVDINIRETILDTHSLDYSLLTNLHLHPDPKDLEYLENISYTNDFNKTLLCLLENQEVSERVKRLTELLHQSVKVRIKKKPNYCKNCIKVVLNGGNITCTHSKIGILFSGGLDSAILTAIADKHIPEDESIDLINVAFEKSVSNQNINHMNGDKENVMQKYDVPDRKTGRQTYNELLRICPNRKWNFIQCNITQVELQSYRTSRICDLLYPLCTILDESLGCAMWFASRAKGLLYPVNEMYESPCRILLLGIGADELFGGYIRHRTILRHKGWDALVQELNIELARISERNLGRDNRIVSDHGKQSRLPYLDENLVRYVQHLKPWERCYPTEKMPTGLGDKLLLRLLAYNIGFQSTANFPKRAFQFGSRIANSKENANDISNRL</sequence>
<dbReference type="STRING" id="610380.E2BLK8"/>
<dbReference type="Proteomes" id="UP000008237">
    <property type="component" value="Unassembled WGS sequence"/>
</dbReference>
<dbReference type="PANTHER" id="PTHR45937">
    <property type="entry name" value="ASPARAGINE SYNTHETASE DOMAIN-CONTAINING PROTEIN 1"/>
    <property type="match status" value="1"/>
</dbReference>
<evidence type="ECO:0000313" key="6">
    <source>
        <dbReference type="Proteomes" id="UP000008237"/>
    </source>
</evidence>
<dbReference type="GO" id="GO:0004066">
    <property type="term" value="F:asparagine synthase (glutamine-hydrolyzing) activity"/>
    <property type="evidence" value="ECO:0007669"/>
    <property type="project" value="InterPro"/>
</dbReference>
<dbReference type="InterPro" id="IPR029055">
    <property type="entry name" value="Ntn_hydrolases_N"/>
</dbReference>
<evidence type="ECO:0000259" key="4">
    <source>
        <dbReference type="Pfam" id="PF00733"/>
    </source>
</evidence>
<dbReference type="InterPro" id="IPR014729">
    <property type="entry name" value="Rossmann-like_a/b/a_fold"/>
</dbReference>
<dbReference type="InterPro" id="IPR001962">
    <property type="entry name" value="Asn_synthase"/>
</dbReference>
<evidence type="ECO:0000256" key="2">
    <source>
        <dbReference type="ARBA" id="ARBA00022888"/>
    </source>
</evidence>
<dbReference type="Pfam" id="PF00733">
    <property type="entry name" value="Asn_synthase"/>
    <property type="match status" value="1"/>
</dbReference>
<gene>
    <name evidence="5" type="ORF">EAI_02150</name>
</gene>